<feature type="compositionally biased region" description="Polar residues" evidence="2">
    <location>
        <begin position="710"/>
        <end position="726"/>
    </location>
</feature>
<gene>
    <name evidence="3" type="ORF">ASZ90_019232</name>
</gene>
<feature type="compositionally biased region" description="Polar residues" evidence="2">
    <location>
        <begin position="104"/>
        <end position="115"/>
    </location>
</feature>
<feature type="compositionally biased region" description="Low complexity" evidence="2">
    <location>
        <begin position="682"/>
        <end position="703"/>
    </location>
</feature>
<proteinExistence type="predicted"/>
<dbReference type="AlphaFoldDB" id="A0A0W8E416"/>
<feature type="compositionally biased region" description="Polar residues" evidence="2">
    <location>
        <begin position="135"/>
        <end position="157"/>
    </location>
</feature>
<keyword evidence="1" id="KW-0175">Coiled coil</keyword>
<organism evidence="3">
    <name type="scientific">hydrocarbon metagenome</name>
    <dbReference type="NCBI Taxonomy" id="938273"/>
    <lineage>
        <taxon>unclassified sequences</taxon>
        <taxon>metagenomes</taxon>
        <taxon>ecological metagenomes</taxon>
    </lineage>
</organism>
<reference evidence="3" key="1">
    <citation type="journal article" date="2015" name="Proc. Natl. Acad. Sci. U.S.A.">
        <title>Networks of energetic and metabolic interactions define dynamics in microbial communities.</title>
        <authorList>
            <person name="Embree M."/>
            <person name="Liu J.K."/>
            <person name="Al-Bassam M.M."/>
            <person name="Zengler K."/>
        </authorList>
    </citation>
    <scope>NUCLEOTIDE SEQUENCE</scope>
</reference>
<dbReference type="EMBL" id="LNQE01001883">
    <property type="protein sequence ID" value="KUG03346.1"/>
    <property type="molecule type" value="Genomic_DNA"/>
</dbReference>
<feature type="region of interest" description="Disordered" evidence="2">
    <location>
        <begin position="37"/>
        <end position="171"/>
    </location>
</feature>
<evidence type="ECO:0000313" key="3">
    <source>
        <dbReference type="EMBL" id="KUG03346.1"/>
    </source>
</evidence>
<feature type="coiled-coil region" evidence="1">
    <location>
        <begin position="216"/>
        <end position="243"/>
    </location>
</feature>
<evidence type="ECO:0000256" key="2">
    <source>
        <dbReference type="SAM" id="MobiDB-lite"/>
    </source>
</evidence>
<accession>A0A0W8E416</accession>
<feature type="compositionally biased region" description="Basic and acidic residues" evidence="2">
    <location>
        <begin position="646"/>
        <end position="659"/>
    </location>
</feature>
<evidence type="ECO:0000256" key="1">
    <source>
        <dbReference type="SAM" id="Coils"/>
    </source>
</evidence>
<protein>
    <submittedName>
        <fullName evidence="3">Uncharacterized protein</fullName>
    </submittedName>
</protein>
<sequence>MHWSENPFEGDGNPFNVAVQDPFGEGKVIPAGAKWVPVKPKLGEPYPRTVEKYGPKPWIDDPPTPVPGDDKSISVPGSEVDSDFVPGPEDSMGTLENHDVGTGDATQTPDESSIPDNIPEEDWPENSGDIPADQQVETGDSNTFTYTDPETGETSTYEYEPGYTGPRHGDSQILVGKADGQTYELEFDAVKNKWINTESGNEFNPDDFERWQNDLAVDKERAAQDLEKMAQRQDANSKAIKKNLADWKRLEQMQKAADKHNIGQPGGPGDVDKAIQKLKDDMLAGKEVDQDKLEQINKIIDNRIMGKTAGDTGERWEEVPWYKDIGSALKANAAMAKEVATGQKEDGSISWLGITARTMIIAASGGAATMTGVVMDGTLTVAEAMLRIQESIEKGESDFVAVSKAIGITILGEELGWLAGKAGGAIMGEMLEKFPVFTNKAADFIETALLKIMKADQITSSSLGMIGRESAEETLGQIEKRLTDLAGDAAEESIERTLKGAGREAAGSVDNIATGAGKSVSGSTDDIGRGTASAASSSSDDIVQGSGKTIGGSTDDLGKGTGKTAGSSTDDLGKGSGKTAGSSTDDLGKGSGKTAGSSTDELGKGSGKKSSAGPDADGTEKTAFGKESDTRGTGKTASSSGDDLADGTRKTAVDGEGPKSPDGSDGIGKTASGGPDGPDGPGKPSGEAGDGPDPAGKAPGPDEGSVKTGPVSSSVPQVNDYYTQPGKQAEMDSYAHINMDMERVRDTMHSNNLVAGESGAVYAAPPKAGVPAYEFTNTATVRISDQNLVDVRIRTGPGGQIQYVTPRGEPIDPSILKDKVLMTPAPEGTGMVLTYYDPQGNVRSYIPARFLERWSDAVNGFVPMG</sequence>
<name>A0A0W8E416_9ZZZZ</name>
<comment type="caution">
    <text evidence="3">The sequence shown here is derived from an EMBL/GenBank/DDBJ whole genome shotgun (WGS) entry which is preliminary data.</text>
</comment>
<feature type="compositionally biased region" description="Basic and acidic residues" evidence="2">
    <location>
        <begin position="618"/>
        <end position="632"/>
    </location>
</feature>
<feature type="region of interest" description="Disordered" evidence="2">
    <location>
        <begin position="513"/>
        <end position="729"/>
    </location>
</feature>